<reference evidence="3" key="1">
    <citation type="journal article" date="2021" name="bioRxiv">
        <title>Whole Genome Assembly and Annotation of Northern Wild Rice, Zizania palustris L., Supports a Whole Genome Duplication in the Zizania Genus.</title>
        <authorList>
            <person name="Haas M."/>
            <person name="Kono T."/>
            <person name="Macchietto M."/>
            <person name="Millas R."/>
            <person name="McGilp L."/>
            <person name="Shao M."/>
            <person name="Duquette J."/>
            <person name="Hirsch C.N."/>
            <person name="Kimball J."/>
        </authorList>
    </citation>
    <scope>NUCLEOTIDE SEQUENCE</scope>
    <source>
        <tissue evidence="3">Fresh leaf tissue</tissue>
    </source>
</reference>
<comment type="caution">
    <text evidence="3">The sequence shown here is derived from an EMBL/GenBank/DDBJ whole genome shotgun (WGS) entry which is preliminary data.</text>
</comment>
<dbReference type="AlphaFoldDB" id="A0A8J6BYV1"/>
<reference evidence="3" key="2">
    <citation type="submission" date="2021-02" db="EMBL/GenBank/DDBJ databases">
        <authorList>
            <person name="Kimball J.A."/>
            <person name="Haas M.W."/>
            <person name="Macchietto M."/>
            <person name="Kono T."/>
            <person name="Duquette J."/>
            <person name="Shao M."/>
        </authorList>
    </citation>
    <scope>NUCLEOTIDE SEQUENCE</scope>
    <source>
        <tissue evidence="3">Fresh leaf tissue</tissue>
    </source>
</reference>
<organism evidence="3 4">
    <name type="scientific">Zizania palustris</name>
    <name type="common">Northern wild rice</name>
    <dbReference type="NCBI Taxonomy" id="103762"/>
    <lineage>
        <taxon>Eukaryota</taxon>
        <taxon>Viridiplantae</taxon>
        <taxon>Streptophyta</taxon>
        <taxon>Embryophyta</taxon>
        <taxon>Tracheophyta</taxon>
        <taxon>Spermatophyta</taxon>
        <taxon>Magnoliopsida</taxon>
        <taxon>Liliopsida</taxon>
        <taxon>Poales</taxon>
        <taxon>Poaceae</taxon>
        <taxon>BOP clade</taxon>
        <taxon>Oryzoideae</taxon>
        <taxon>Oryzeae</taxon>
        <taxon>Zizaniinae</taxon>
        <taxon>Zizania</taxon>
    </lineage>
</organism>
<keyword evidence="2" id="KW-0732">Signal</keyword>
<dbReference type="EMBL" id="JAAALK010000079">
    <property type="protein sequence ID" value="KAG8097556.1"/>
    <property type="molecule type" value="Genomic_DNA"/>
</dbReference>
<dbReference type="Proteomes" id="UP000729402">
    <property type="component" value="Unassembled WGS sequence"/>
</dbReference>
<gene>
    <name evidence="3" type="ORF">GUJ93_ZPchr0013g37950</name>
</gene>
<feature type="compositionally biased region" description="Pro residues" evidence="1">
    <location>
        <begin position="82"/>
        <end position="91"/>
    </location>
</feature>
<evidence type="ECO:0000256" key="1">
    <source>
        <dbReference type="SAM" id="MobiDB-lite"/>
    </source>
</evidence>
<feature type="compositionally biased region" description="Basic and acidic residues" evidence="1">
    <location>
        <begin position="96"/>
        <end position="111"/>
    </location>
</feature>
<name>A0A8J6BYV1_ZIZPA</name>
<evidence type="ECO:0000256" key="2">
    <source>
        <dbReference type="SAM" id="SignalP"/>
    </source>
</evidence>
<accession>A0A8J6BYV1</accession>
<keyword evidence="4" id="KW-1185">Reference proteome</keyword>
<feature type="chain" id="PRO_5035256861" evidence="2">
    <location>
        <begin position="22"/>
        <end position="127"/>
    </location>
</feature>
<proteinExistence type="predicted"/>
<protein>
    <submittedName>
        <fullName evidence="3">Uncharacterized protein</fullName>
    </submittedName>
</protein>
<sequence length="127" mass="13681">MSGSQLSLVAAARSLLVFTSAYSSCASSFLFNVRSPVFEQSEGNSRGYSPKISHVPFQNTTPALARPVPPPPTTTTTTLPPSVAPPSPSPALAPLNRREPNIEEEAEERHQQLHPRKCGRSKVLITC</sequence>
<feature type="region of interest" description="Disordered" evidence="1">
    <location>
        <begin position="40"/>
        <end position="118"/>
    </location>
</feature>
<evidence type="ECO:0000313" key="3">
    <source>
        <dbReference type="EMBL" id="KAG8097556.1"/>
    </source>
</evidence>
<feature type="signal peptide" evidence="2">
    <location>
        <begin position="1"/>
        <end position="21"/>
    </location>
</feature>
<evidence type="ECO:0000313" key="4">
    <source>
        <dbReference type="Proteomes" id="UP000729402"/>
    </source>
</evidence>